<comment type="catalytic activity">
    <reaction evidence="7">
        <text>L-threonyl-[protein] + ATP = O-phospho-L-threonyl-[protein] + ADP + H(+)</text>
        <dbReference type="Rhea" id="RHEA:46608"/>
        <dbReference type="Rhea" id="RHEA-COMP:11060"/>
        <dbReference type="Rhea" id="RHEA-COMP:11605"/>
        <dbReference type="ChEBI" id="CHEBI:15378"/>
        <dbReference type="ChEBI" id="CHEBI:30013"/>
        <dbReference type="ChEBI" id="CHEBI:30616"/>
        <dbReference type="ChEBI" id="CHEBI:61977"/>
        <dbReference type="ChEBI" id="CHEBI:456216"/>
        <dbReference type="EC" id="2.7.11.1"/>
    </reaction>
</comment>
<dbReference type="SUPFAM" id="SSF56112">
    <property type="entry name" value="Protein kinase-like (PK-like)"/>
    <property type="match status" value="1"/>
</dbReference>
<protein>
    <recommendedName>
        <fullName evidence="1">non-specific serine/threonine protein kinase</fullName>
        <ecNumber evidence="1">2.7.11.1</ecNumber>
    </recommendedName>
</protein>
<organism evidence="10 11">
    <name type="scientific">Helianthus annuus</name>
    <name type="common">Common sunflower</name>
    <dbReference type="NCBI Taxonomy" id="4232"/>
    <lineage>
        <taxon>Eukaryota</taxon>
        <taxon>Viridiplantae</taxon>
        <taxon>Streptophyta</taxon>
        <taxon>Embryophyta</taxon>
        <taxon>Tracheophyta</taxon>
        <taxon>Spermatophyta</taxon>
        <taxon>Magnoliopsida</taxon>
        <taxon>eudicotyledons</taxon>
        <taxon>Gunneridae</taxon>
        <taxon>Pentapetalae</taxon>
        <taxon>asterids</taxon>
        <taxon>campanulids</taxon>
        <taxon>Asterales</taxon>
        <taxon>Asteraceae</taxon>
        <taxon>Asteroideae</taxon>
        <taxon>Heliantheae alliance</taxon>
        <taxon>Heliantheae</taxon>
        <taxon>Helianthus</taxon>
    </lineage>
</organism>
<dbReference type="GO" id="GO:0004714">
    <property type="term" value="F:transmembrane receptor protein tyrosine kinase activity"/>
    <property type="evidence" value="ECO:0007669"/>
    <property type="project" value="InterPro"/>
</dbReference>
<dbReference type="PANTHER" id="PTHR27003:SF471">
    <property type="entry name" value="VASCULAR ENDOTHELIAL GROWTH FACTOR RECEPTOR 2 (VEGFR2)-RELATED"/>
    <property type="match status" value="1"/>
</dbReference>
<dbReference type="GO" id="GO:0005524">
    <property type="term" value="F:ATP binding"/>
    <property type="evidence" value="ECO:0007669"/>
    <property type="project" value="UniProtKB-KW"/>
</dbReference>
<dbReference type="AlphaFoldDB" id="A0A251TEJ0"/>
<evidence type="ECO:0000256" key="6">
    <source>
        <dbReference type="ARBA" id="ARBA00022840"/>
    </source>
</evidence>
<dbReference type="Gene3D" id="1.10.510.10">
    <property type="entry name" value="Transferase(Phosphotransferase) domain 1"/>
    <property type="match status" value="1"/>
</dbReference>
<reference evidence="11" key="1">
    <citation type="journal article" date="2017" name="Nature">
        <title>The sunflower genome provides insights into oil metabolism, flowering and Asterid evolution.</title>
        <authorList>
            <person name="Badouin H."/>
            <person name="Gouzy J."/>
            <person name="Grassa C.J."/>
            <person name="Murat F."/>
            <person name="Staton S.E."/>
            <person name="Cottret L."/>
            <person name="Lelandais-Briere C."/>
            <person name="Owens G.L."/>
            <person name="Carrere S."/>
            <person name="Mayjonade B."/>
            <person name="Legrand L."/>
            <person name="Gill N."/>
            <person name="Kane N.C."/>
            <person name="Bowers J.E."/>
            <person name="Hubner S."/>
            <person name="Bellec A."/>
            <person name="Berard A."/>
            <person name="Berges H."/>
            <person name="Blanchet N."/>
            <person name="Boniface M.C."/>
            <person name="Brunel D."/>
            <person name="Catrice O."/>
            <person name="Chaidir N."/>
            <person name="Claudel C."/>
            <person name="Donnadieu C."/>
            <person name="Faraut T."/>
            <person name="Fievet G."/>
            <person name="Helmstetter N."/>
            <person name="King M."/>
            <person name="Knapp S.J."/>
            <person name="Lai Z."/>
            <person name="Le Paslier M.C."/>
            <person name="Lippi Y."/>
            <person name="Lorenzon L."/>
            <person name="Mandel J.R."/>
            <person name="Marage G."/>
            <person name="Marchand G."/>
            <person name="Marquand E."/>
            <person name="Bret-Mestries E."/>
            <person name="Morien E."/>
            <person name="Nambeesan S."/>
            <person name="Nguyen T."/>
            <person name="Pegot-Espagnet P."/>
            <person name="Pouilly N."/>
            <person name="Raftis F."/>
            <person name="Sallet E."/>
            <person name="Schiex T."/>
            <person name="Thomas J."/>
            <person name="Vandecasteele C."/>
            <person name="Vares D."/>
            <person name="Vear F."/>
            <person name="Vautrin S."/>
            <person name="Crespi M."/>
            <person name="Mangin B."/>
            <person name="Burke J.M."/>
            <person name="Salse J."/>
            <person name="Munos S."/>
            <person name="Vincourt P."/>
            <person name="Rieseberg L.H."/>
            <person name="Langlade N.B."/>
        </authorList>
    </citation>
    <scope>NUCLEOTIDE SEQUENCE [LARGE SCALE GENOMIC DNA]</scope>
    <source>
        <strain evidence="11">cv. SF193</strain>
    </source>
</reference>
<dbReference type="PANTHER" id="PTHR27003">
    <property type="entry name" value="OS07G0166700 PROTEIN"/>
    <property type="match status" value="1"/>
</dbReference>
<dbReference type="InterPro" id="IPR045272">
    <property type="entry name" value="ANXUR1/2-like"/>
</dbReference>
<evidence type="ECO:0000256" key="2">
    <source>
        <dbReference type="ARBA" id="ARBA00022527"/>
    </source>
</evidence>
<dbReference type="Proteomes" id="UP000215914">
    <property type="component" value="Chromosome 11"/>
</dbReference>
<dbReference type="GO" id="GO:0004674">
    <property type="term" value="F:protein serine/threonine kinase activity"/>
    <property type="evidence" value="ECO:0007669"/>
    <property type="project" value="UniProtKB-KW"/>
</dbReference>
<evidence type="ECO:0000256" key="4">
    <source>
        <dbReference type="ARBA" id="ARBA00022741"/>
    </source>
</evidence>
<dbReference type="InterPro" id="IPR011009">
    <property type="entry name" value="Kinase-like_dom_sf"/>
</dbReference>
<evidence type="ECO:0000256" key="5">
    <source>
        <dbReference type="ARBA" id="ARBA00022777"/>
    </source>
</evidence>
<evidence type="ECO:0000256" key="1">
    <source>
        <dbReference type="ARBA" id="ARBA00012513"/>
    </source>
</evidence>
<dbReference type="PROSITE" id="PS00108">
    <property type="entry name" value="PROTEIN_KINASE_ST"/>
    <property type="match status" value="1"/>
</dbReference>
<evidence type="ECO:0000256" key="7">
    <source>
        <dbReference type="ARBA" id="ARBA00047899"/>
    </source>
</evidence>
<keyword evidence="5 10" id="KW-0418">Kinase</keyword>
<dbReference type="Pfam" id="PF07714">
    <property type="entry name" value="PK_Tyr_Ser-Thr"/>
    <property type="match status" value="1"/>
</dbReference>
<dbReference type="SMART" id="SM00220">
    <property type="entry name" value="S_TKc"/>
    <property type="match status" value="1"/>
</dbReference>
<evidence type="ECO:0000313" key="10">
    <source>
        <dbReference type="EMBL" id="OTG09052.1"/>
    </source>
</evidence>
<evidence type="ECO:0000313" key="11">
    <source>
        <dbReference type="Proteomes" id="UP000215914"/>
    </source>
</evidence>
<name>A0A251TEJ0_HELAN</name>
<dbReference type="InParanoid" id="A0A251TEJ0"/>
<keyword evidence="2" id="KW-0723">Serine/threonine-protein kinase</keyword>
<proteinExistence type="predicted"/>
<dbReference type="InterPro" id="IPR008271">
    <property type="entry name" value="Ser/Thr_kinase_AS"/>
</dbReference>
<accession>A0A251TEJ0</accession>
<dbReference type="OMA" id="AMRCCER"/>
<evidence type="ECO:0000256" key="8">
    <source>
        <dbReference type="ARBA" id="ARBA00048679"/>
    </source>
</evidence>
<dbReference type="GO" id="GO:0005886">
    <property type="term" value="C:plasma membrane"/>
    <property type="evidence" value="ECO:0000318"/>
    <property type="project" value="GO_Central"/>
</dbReference>
<evidence type="ECO:0000259" key="9">
    <source>
        <dbReference type="PROSITE" id="PS50011"/>
    </source>
</evidence>
<keyword evidence="3" id="KW-0808">Transferase</keyword>
<dbReference type="GO" id="GO:0004672">
    <property type="term" value="F:protein kinase activity"/>
    <property type="evidence" value="ECO:0000318"/>
    <property type="project" value="GO_Central"/>
</dbReference>
<keyword evidence="6" id="KW-0067">ATP-binding</keyword>
<dbReference type="FunFam" id="1.10.510.10:FF:001023">
    <property type="entry name" value="Os07g0541700 protein"/>
    <property type="match status" value="1"/>
</dbReference>
<evidence type="ECO:0000256" key="3">
    <source>
        <dbReference type="ARBA" id="ARBA00022679"/>
    </source>
</evidence>
<feature type="domain" description="Protein kinase" evidence="9">
    <location>
        <begin position="33"/>
        <end position="341"/>
    </location>
</feature>
<keyword evidence="11" id="KW-1185">Reference proteome</keyword>
<dbReference type="InterPro" id="IPR000719">
    <property type="entry name" value="Prot_kinase_dom"/>
</dbReference>
<gene>
    <name evidence="10" type="ORF">HannXRQ_Chr11g0348581</name>
</gene>
<dbReference type="EC" id="2.7.11.1" evidence="1"/>
<keyword evidence="4" id="KW-0547">Nucleotide-binding</keyword>
<dbReference type="InterPro" id="IPR001245">
    <property type="entry name" value="Ser-Thr/Tyr_kinase_cat_dom"/>
</dbReference>
<dbReference type="EMBL" id="CM007900">
    <property type="protein sequence ID" value="OTG09052.1"/>
    <property type="molecule type" value="Genomic_DNA"/>
</dbReference>
<dbReference type="PROSITE" id="PS50011">
    <property type="entry name" value="PROTEIN_KINASE_DOM"/>
    <property type="match status" value="1"/>
</dbReference>
<comment type="catalytic activity">
    <reaction evidence="8">
        <text>L-seryl-[protein] + ATP = O-phospho-L-seryl-[protein] + ADP + H(+)</text>
        <dbReference type="Rhea" id="RHEA:17989"/>
        <dbReference type="Rhea" id="RHEA-COMP:9863"/>
        <dbReference type="Rhea" id="RHEA-COMP:11604"/>
        <dbReference type="ChEBI" id="CHEBI:15378"/>
        <dbReference type="ChEBI" id="CHEBI:29999"/>
        <dbReference type="ChEBI" id="CHEBI:30616"/>
        <dbReference type="ChEBI" id="CHEBI:83421"/>
        <dbReference type="ChEBI" id="CHEBI:456216"/>
        <dbReference type="EC" id="2.7.11.1"/>
    </reaction>
</comment>
<dbReference type="Gene3D" id="3.30.200.20">
    <property type="entry name" value="Phosphorylase Kinase, domain 1"/>
    <property type="match status" value="1"/>
</dbReference>
<sequence length="358" mass="40121">MVHLSASLLTLNGKSLDHLRLRLNDIELATDKFSETCYIGSGGYGMVYKGELDHFDGMDSLKIEEKNKGEFRKKHSCVAIKRLHNRVDTQGEQGFVSEIETLSNCKHPNIVSLLGFCDEGHELILVYEYVAKGSLDDYLGNMDGMTNLVWAQRLQICLDIAHGLNYLHTHIEGKPMIIHRDIKSANILLDDNWVAKIADFGLSKLQRANQQGTTLITNNIAGTEVYLDPEYKNTGKLKKESDIYSFGVVLFEVLCGRLAYDEIYSGGGLPSIARQCFNEGTLKGMVDPKLMEADEIISLLKGGVNQDSLETFSKIADQCLEETQSRRPTMEVIIKELEKALNFQVSNLFQNVTSLFVK</sequence>